<reference evidence="3 4" key="1">
    <citation type="submission" date="2016-12" db="EMBL/GenBank/DDBJ databases">
        <authorList>
            <person name="Song W.-J."/>
            <person name="Kurnit D.M."/>
        </authorList>
    </citation>
    <scope>NUCLEOTIDE SEQUENCE [LARGE SCALE GENOMIC DNA]</scope>
    <source>
        <strain evidence="3 4">CGMCC 1.10808</strain>
    </source>
</reference>
<evidence type="ECO:0000256" key="2">
    <source>
        <dbReference type="ARBA" id="ARBA00022525"/>
    </source>
</evidence>
<dbReference type="AlphaFoldDB" id="A0A1M7TWV3"/>
<keyword evidence="4" id="KW-1185">Reference proteome</keyword>
<dbReference type="GO" id="GO:0005509">
    <property type="term" value="F:calcium ion binding"/>
    <property type="evidence" value="ECO:0007669"/>
    <property type="project" value="InterPro"/>
</dbReference>
<dbReference type="PRINTS" id="PR00313">
    <property type="entry name" value="CABNDNGRPT"/>
</dbReference>
<keyword evidence="2" id="KW-0964">Secreted</keyword>
<dbReference type="InterPro" id="IPR018511">
    <property type="entry name" value="Hemolysin-typ_Ca-bd_CS"/>
</dbReference>
<dbReference type="Gene3D" id="2.150.10.10">
    <property type="entry name" value="Serralysin-like metalloprotease, C-terminal"/>
    <property type="match status" value="1"/>
</dbReference>
<dbReference type="PANTHER" id="PTHR38340:SF1">
    <property type="entry name" value="S-LAYER PROTEIN"/>
    <property type="match status" value="1"/>
</dbReference>
<dbReference type="SUPFAM" id="SSF51120">
    <property type="entry name" value="beta-Roll"/>
    <property type="match status" value="1"/>
</dbReference>
<dbReference type="InterPro" id="IPR050557">
    <property type="entry name" value="RTX_toxin/Mannuronan_C5-epim"/>
</dbReference>
<dbReference type="PANTHER" id="PTHR38340">
    <property type="entry name" value="S-LAYER PROTEIN"/>
    <property type="match status" value="1"/>
</dbReference>
<proteinExistence type="predicted"/>
<protein>
    <recommendedName>
        <fullName evidence="5">Hemolysin-type calcium-binding repeat-containing protein</fullName>
    </recommendedName>
</protein>
<dbReference type="EMBL" id="FRDL01000011">
    <property type="protein sequence ID" value="SHN75208.1"/>
    <property type="molecule type" value="Genomic_DNA"/>
</dbReference>
<dbReference type="OrthoDB" id="5242885at2"/>
<dbReference type="Pfam" id="PF00353">
    <property type="entry name" value="HemolysinCabind"/>
    <property type="match status" value="2"/>
</dbReference>
<organism evidence="3 4">
    <name type="scientific">Oceanicella actignis</name>
    <dbReference type="NCBI Taxonomy" id="1189325"/>
    <lineage>
        <taxon>Bacteria</taxon>
        <taxon>Pseudomonadati</taxon>
        <taxon>Pseudomonadota</taxon>
        <taxon>Alphaproteobacteria</taxon>
        <taxon>Rhodobacterales</taxon>
        <taxon>Paracoccaceae</taxon>
        <taxon>Oceanicella</taxon>
    </lineage>
</organism>
<dbReference type="RefSeq" id="WP_072748202.1">
    <property type="nucleotide sequence ID" value="NZ_FOHL01000010.1"/>
</dbReference>
<accession>A0A1M7TWV3</accession>
<evidence type="ECO:0008006" key="5">
    <source>
        <dbReference type="Google" id="ProtNLM"/>
    </source>
</evidence>
<dbReference type="InterPro" id="IPR011049">
    <property type="entry name" value="Serralysin-like_metalloprot_C"/>
</dbReference>
<dbReference type="InterPro" id="IPR001343">
    <property type="entry name" value="Hemolysn_Ca-bd"/>
</dbReference>
<sequence>MAKITYFGPDRFWFDRGFFDGDGFAADMEVRSSSATKVVAVNLATHARVIALGTGFSLDPVTDEPTGGTITSMTFKENGIQAQITGISLDLPTFVAALDAVNSPDDTGQLDALFAQYAWTIDATKAVAGVFHLEAVSPLKPVTLKGSAYDDLVQGGDAADKMVGNGGADALAGGGGNDKLFGGAGADMLDGGRGQDLAVGGGGRDMLGGGRGADRLNGGRGDDFLDGGLGADLFIFNGRANEGSDVIADFDDGFDRIRIAGASFDDLTIANGEDGAVVTLASGTEITLLDVGAASLDASDFIFV</sequence>
<evidence type="ECO:0000256" key="1">
    <source>
        <dbReference type="ARBA" id="ARBA00004613"/>
    </source>
</evidence>
<comment type="subcellular location">
    <subcellularLocation>
        <location evidence="1">Secreted</location>
    </subcellularLocation>
</comment>
<gene>
    <name evidence="3" type="ORF">SAMN05216200_1115</name>
</gene>
<evidence type="ECO:0000313" key="3">
    <source>
        <dbReference type="EMBL" id="SHN75208.1"/>
    </source>
</evidence>
<dbReference type="GO" id="GO:0005576">
    <property type="term" value="C:extracellular region"/>
    <property type="evidence" value="ECO:0007669"/>
    <property type="project" value="UniProtKB-SubCell"/>
</dbReference>
<dbReference type="STRING" id="1189325.SAMN04488119_1105"/>
<evidence type="ECO:0000313" key="4">
    <source>
        <dbReference type="Proteomes" id="UP000184066"/>
    </source>
</evidence>
<name>A0A1M7TWV3_9RHOB</name>
<dbReference type="PROSITE" id="PS00330">
    <property type="entry name" value="HEMOLYSIN_CALCIUM"/>
    <property type="match status" value="2"/>
</dbReference>
<dbReference type="Proteomes" id="UP000184066">
    <property type="component" value="Unassembled WGS sequence"/>
</dbReference>